<protein>
    <recommendedName>
        <fullName evidence="3">UBN2_2 domain-containing protein</fullName>
    </recommendedName>
</protein>
<keyword evidence="2" id="KW-1185">Reference proteome</keyword>
<evidence type="ECO:0000313" key="1">
    <source>
        <dbReference type="EMBL" id="MQL68024.1"/>
    </source>
</evidence>
<comment type="caution">
    <text evidence="1">The sequence shown here is derived from an EMBL/GenBank/DDBJ whole genome shotgun (WGS) entry which is preliminary data.</text>
</comment>
<dbReference type="PANTHER" id="PTHR34676">
    <property type="entry name" value="DUF4219 DOMAIN-CONTAINING PROTEIN-RELATED"/>
    <property type="match status" value="1"/>
</dbReference>
<proteinExistence type="predicted"/>
<reference evidence="1" key="1">
    <citation type="submission" date="2017-07" db="EMBL/GenBank/DDBJ databases">
        <title>Taro Niue Genome Assembly and Annotation.</title>
        <authorList>
            <person name="Atibalentja N."/>
            <person name="Keating K."/>
            <person name="Fields C.J."/>
        </authorList>
    </citation>
    <scope>NUCLEOTIDE SEQUENCE</scope>
    <source>
        <strain evidence="1">Niue_2</strain>
        <tissue evidence="1">Leaf</tissue>
    </source>
</reference>
<dbReference type="PANTHER" id="PTHR34676:SF17">
    <property type="entry name" value="OS06G0684500 PROTEIN"/>
    <property type="match status" value="1"/>
</dbReference>
<dbReference type="AlphaFoldDB" id="A0A843TEI1"/>
<evidence type="ECO:0008006" key="3">
    <source>
        <dbReference type="Google" id="ProtNLM"/>
    </source>
</evidence>
<name>A0A843TEI1_COLES</name>
<organism evidence="1 2">
    <name type="scientific">Colocasia esculenta</name>
    <name type="common">Wild taro</name>
    <name type="synonym">Arum esculentum</name>
    <dbReference type="NCBI Taxonomy" id="4460"/>
    <lineage>
        <taxon>Eukaryota</taxon>
        <taxon>Viridiplantae</taxon>
        <taxon>Streptophyta</taxon>
        <taxon>Embryophyta</taxon>
        <taxon>Tracheophyta</taxon>
        <taxon>Spermatophyta</taxon>
        <taxon>Magnoliopsida</taxon>
        <taxon>Liliopsida</taxon>
        <taxon>Araceae</taxon>
        <taxon>Aroideae</taxon>
        <taxon>Colocasieae</taxon>
        <taxon>Colocasia</taxon>
    </lineage>
</organism>
<dbReference type="Pfam" id="PF14223">
    <property type="entry name" value="Retrotran_gag_2"/>
    <property type="match status" value="1"/>
</dbReference>
<gene>
    <name evidence="1" type="ORF">Taro_000316</name>
</gene>
<accession>A0A843TEI1</accession>
<dbReference type="Proteomes" id="UP000652761">
    <property type="component" value="Unassembled WGS sequence"/>
</dbReference>
<dbReference type="OrthoDB" id="1932348at2759"/>
<dbReference type="EMBL" id="NMUH01000006">
    <property type="protein sequence ID" value="MQL68024.1"/>
    <property type="molecule type" value="Genomic_DNA"/>
</dbReference>
<evidence type="ECO:0000313" key="2">
    <source>
        <dbReference type="Proteomes" id="UP000652761"/>
    </source>
</evidence>
<sequence>MQCAIHPDEYSHVSICSSTKEMWDKLELIYEGTSEVKETKVNILVHEYEMFKMSPVESISNMFARLSKITNGLKALRKNYMDTEIVHKVLRSLPLAWHTITTVIKYVRVLLPRTGSGPIAQAFDLGYHPNSSVDFKNKMAIGVKKDILIRDKQIPRWNFN</sequence>